<dbReference type="AlphaFoldDB" id="A0A840ADI5"/>
<reference evidence="2 3" key="1">
    <citation type="submission" date="2020-08" db="EMBL/GenBank/DDBJ databases">
        <title>Genomic Encyclopedia of Type Strains, Phase IV (KMG-IV): sequencing the most valuable type-strain genomes for metagenomic binning, comparative biology and taxonomic classification.</title>
        <authorList>
            <person name="Goeker M."/>
        </authorList>
    </citation>
    <scope>NUCLEOTIDE SEQUENCE [LARGE SCALE GENOMIC DNA]</scope>
    <source>
        <strain evidence="2 3">DSM 19979</strain>
    </source>
</reference>
<comment type="caution">
    <text evidence="2">The sequence shown here is derived from an EMBL/GenBank/DDBJ whole genome shotgun (WGS) entry which is preliminary data.</text>
</comment>
<proteinExistence type="predicted"/>
<sequence length="113" mass="11610">MWRVLPLFLLAGCVAAGGGTPMGRCDAVLRVSNGAGQAIEQLYVSGTGPAGWGRDRLAPNLLPPGGSFQTPAGAEPQAVRVVFVDGSAIEMAGLEVCATPVLRVGPRSLQPER</sequence>
<feature type="signal peptide" evidence="1">
    <location>
        <begin position="1"/>
        <end position="16"/>
    </location>
</feature>
<protein>
    <recommendedName>
        <fullName evidence="4">Lipoprotein</fullName>
    </recommendedName>
</protein>
<keyword evidence="1" id="KW-0732">Signal</keyword>
<keyword evidence="3" id="KW-1185">Reference proteome</keyword>
<accession>A0A840ADI5</accession>
<feature type="chain" id="PRO_5032678106" description="Lipoprotein" evidence="1">
    <location>
        <begin position="17"/>
        <end position="113"/>
    </location>
</feature>
<evidence type="ECO:0000313" key="2">
    <source>
        <dbReference type="EMBL" id="MBB3899669.1"/>
    </source>
</evidence>
<dbReference type="Proteomes" id="UP000553193">
    <property type="component" value="Unassembled WGS sequence"/>
</dbReference>
<dbReference type="EMBL" id="JACIDJ010000006">
    <property type="protein sequence ID" value="MBB3899669.1"/>
    <property type="molecule type" value="Genomic_DNA"/>
</dbReference>
<gene>
    <name evidence="2" type="ORF">GGQ83_003129</name>
</gene>
<evidence type="ECO:0000313" key="3">
    <source>
        <dbReference type="Proteomes" id="UP000553193"/>
    </source>
</evidence>
<evidence type="ECO:0000256" key="1">
    <source>
        <dbReference type="SAM" id="SignalP"/>
    </source>
</evidence>
<name>A0A840ADI5_9PROT</name>
<dbReference type="RefSeq" id="WP_184385663.1">
    <property type="nucleotide sequence ID" value="NZ_JACIDJ010000006.1"/>
</dbReference>
<evidence type="ECO:0008006" key="4">
    <source>
        <dbReference type="Google" id="ProtNLM"/>
    </source>
</evidence>
<organism evidence="2 3">
    <name type="scientific">Roseococcus suduntuyensis</name>
    <dbReference type="NCBI Taxonomy" id="455361"/>
    <lineage>
        <taxon>Bacteria</taxon>
        <taxon>Pseudomonadati</taxon>
        <taxon>Pseudomonadota</taxon>
        <taxon>Alphaproteobacteria</taxon>
        <taxon>Acetobacterales</taxon>
        <taxon>Roseomonadaceae</taxon>
        <taxon>Roseococcus</taxon>
    </lineage>
</organism>